<accession>A0ABY8VCP8</accession>
<dbReference type="SUPFAM" id="SSF141523">
    <property type="entry name" value="L,D-transpeptidase catalytic domain-like"/>
    <property type="match status" value="1"/>
</dbReference>
<evidence type="ECO:0000313" key="10">
    <source>
        <dbReference type="EMBL" id="WIM67229.1"/>
    </source>
</evidence>
<comment type="pathway">
    <text evidence="1 7">Cell wall biogenesis; peptidoglycan biosynthesis.</text>
</comment>
<dbReference type="InterPro" id="IPR041280">
    <property type="entry name" value="Big_10"/>
</dbReference>
<dbReference type="Proteomes" id="UP001225598">
    <property type="component" value="Chromosome"/>
</dbReference>
<reference evidence="10 11" key="1">
    <citation type="submission" date="2023-05" db="EMBL/GenBank/DDBJ databases">
        <title>Corynebacterium suedekumii sp. nov. and Corynebacterium breve sp. nov. isolated from raw cow's milk.</title>
        <authorList>
            <person name="Baer M.K."/>
            <person name="Mehl L."/>
            <person name="Hellmuth R."/>
            <person name="Marke G."/>
            <person name="Lipski A."/>
        </authorList>
    </citation>
    <scope>NUCLEOTIDE SEQUENCE [LARGE SCALE GENOMIC DNA]</scope>
    <source>
        <strain evidence="10 11">R4</strain>
    </source>
</reference>
<protein>
    <submittedName>
        <fullName evidence="10">Ig-like domain-containing protein</fullName>
    </submittedName>
</protein>
<keyword evidence="6 7" id="KW-0961">Cell wall biogenesis/degradation</keyword>
<evidence type="ECO:0000256" key="7">
    <source>
        <dbReference type="PROSITE-ProRule" id="PRU01373"/>
    </source>
</evidence>
<evidence type="ECO:0000256" key="3">
    <source>
        <dbReference type="ARBA" id="ARBA00022960"/>
    </source>
</evidence>
<sequence length="402" mass="43055">MGAFFAAKRWGALALVFAVGAATVGCTIDGGSGVSPAVDSRPAADAAQEEIEAPPKVSVADEAEDISPREPVVVTSKAGLESVEMVNENGKVVQAEMNDDSTEWTTAEVLGYNRTYTIEATDVNGETTKTTFYTATPDYTTGVALGPLQDSVVGVGQAVTFRFTNAPSDREAVEKAITVETSNDTEGGFYWIDPNELRWRPKEFWEPGTTVTVKADIYGLDMGKGLYGNDDNETSFTIGDDIRATVDDSAKTLTVTSNGEVLRTIPVSLGKDGGRWATPNGIYVVGDEHQSLTMDSATFGYSIEDGGYKTDVKYATQLSYSGIYVHGAPWATGALGSYNQSHGCINMTNSDAQWFQETVKRGDPVTVENSTGETLAGWDGLGYWNIDWETWQAGNTETGSAF</sequence>
<dbReference type="Pfam" id="PF03734">
    <property type="entry name" value="YkuD"/>
    <property type="match status" value="1"/>
</dbReference>
<dbReference type="CDD" id="cd16913">
    <property type="entry name" value="YkuD_like"/>
    <property type="match status" value="1"/>
</dbReference>
<keyword evidence="3 7" id="KW-0133">Cell shape</keyword>
<keyword evidence="2" id="KW-0808">Transferase</keyword>
<name>A0ABY8VCP8_9CORY</name>
<feature type="active site" description="Nucleophile" evidence="7">
    <location>
        <position position="344"/>
    </location>
</feature>
<keyword evidence="11" id="KW-1185">Reference proteome</keyword>
<dbReference type="InterPro" id="IPR038063">
    <property type="entry name" value="Transpep_catalytic_dom"/>
</dbReference>
<gene>
    <name evidence="10" type="ORF">QP027_08885</name>
</gene>
<dbReference type="Gene3D" id="2.60.40.3710">
    <property type="match status" value="1"/>
</dbReference>
<dbReference type="PROSITE" id="PS52029">
    <property type="entry name" value="LD_TPASE"/>
    <property type="match status" value="1"/>
</dbReference>
<dbReference type="Gene3D" id="2.40.440.10">
    <property type="entry name" value="L,D-transpeptidase catalytic domain-like"/>
    <property type="match status" value="1"/>
</dbReference>
<evidence type="ECO:0000256" key="8">
    <source>
        <dbReference type="SAM" id="MobiDB-lite"/>
    </source>
</evidence>
<dbReference type="PANTHER" id="PTHR30582:SF2">
    <property type="entry name" value="L,D-TRANSPEPTIDASE YCIB-RELATED"/>
    <property type="match status" value="1"/>
</dbReference>
<evidence type="ECO:0000313" key="11">
    <source>
        <dbReference type="Proteomes" id="UP001225598"/>
    </source>
</evidence>
<evidence type="ECO:0000256" key="1">
    <source>
        <dbReference type="ARBA" id="ARBA00004752"/>
    </source>
</evidence>
<proteinExistence type="predicted"/>
<evidence type="ECO:0000256" key="2">
    <source>
        <dbReference type="ARBA" id="ARBA00022679"/>
    </source>
</evidence>
<evidence type="ECO:0000256" key="4">
    <source>
        <dbReference type="ARBA" id="ARBA00022984"/>
    </source>
</evidence>
<dbReference type="Gene3D" id="2.60.40.3780">
    <property type="match status" value="1"/>
</dbReference>
<feature type="domain" description="L,D-TPase catalytic" evidence="9">
    <location>
        <begin position="242"/>
        <end position="368"/>
    </location>
</feature>
<dbReference type="Pfam" id="PF17964">
    <property type="entry name" value="Big_10"/>
    <property type="match status" value="1"/>
</dbReference>
<dbReference type="CDD" id="cd13432">
    <property type="entry name" value="LDT_IgD_like_2"/>
    <property type="match status" value="1"/>
</dbReference>
<keyword evidence="5" id="KW-0012">Acyltransferase</keyword>
<organism evidence="10 11">
    <name type="scientific">Corynebacterium breve</name>
    <dbReference type="NCBI Taxonomy" id="3049799"/>
    <lineage>
        <taxon>Bacteria</taxon>
        <taxon>Bacillati</taxon>
        <taxon>Actinomycetota</taxon>
        <taxon>Actinomycetes</taxon>
        <taxon>Mycobacteriales</taxon>
        <taxon>Corynebacteriaceae</taxon>
        <taxon>Corynebacterium</taxon>
    </lineage>
</organism>
<keyword evidence="4 7" id="KW-0573">Peptidoglycan synthesis</keyword>
<dbReference type="RefSeq" id="WP_284824163.1">
    <property type="nucleotide sequence ID" value="NZ_CP126969.1"/>
</dbReference>
<feature type="region of interest" description="Disordered" evidence="8">
    <location>
        <begin position="37"/>
        <end position="70"/>
    </location>
</feature>
<evidence type="ECO:0000256" key="5">
    <source>
        <dbReference type="ARBA" id="ARBA00023315"/>
    </source>
</evidence>
<dbReference type="EMBL" id="CP126969">
    <property type="protein sequence ID" value="WIM67229.1"/>
    <property type="molecule type" value="Genomic_DNA"/>
</dbReference>
<dbReference type="InterPro" id="IPR050979">
    <property type="entry name" value="LD-transpeptidase"/>
</dbReference>
<dbReference type="InterPro" id="IPR005490">
    <property type="entry name" value="LD_TPept_cat_dom"/>
</dbReference>
<evidence type="ECO:0000256" key="6">
    <source>
        <dbReference type="ARBA" id="ARBA00023316"/>
    </source>
</evidence>
<dbReference type="PANTHER" id="PTHR30582">
    <property type="entry name" value="L,D-TRANSPEPTIDASE"/>
    <property type="match status" value="1"/>
</dbReference>
<feature type="active site" description="Proton donor/acceptor" evidence="7">
    <location>
        <position position="326"/>
    </location>
</feature>
<evidence type="ECO:0000259" key="9">
    <source>
        <dbReference type="PROSITE" id="PS52029"/>
    </source>
</evidence>